<feature type="compositionally biased region" description="Pro residues" evidence="6">
    <location>
        <begin position="280"/>
        <end position="293"/>
    </location>
</feature>
<dbReference type="EMBL" id="BLZA01000021">
    <property type="protein sequence ID" value="GHJ87258.1"/>
    <property type="molecule type" value="Genomic_DNA"/>
</dbReference>
<keyword evidence="2" id="KW-0132">Cell division</keyword>
<reference evidence="8" key="1">
    <citation type="submission" date="2020-07" db="EMBL/GenBank/DDBJ databases">
        <title>Draft Genome Sequence of a Deep-Sea Yeast, Naganishia (Cryptococcus) liquefaciens strain N6.</title>
        <authorList>
            <person name="Han Y.W."/>
            <person name="Kajitani R."/>
            <person name="Morimoto H."/>
            <person name="Parhat M."/>
            <person name="Tsubouchi H."/>
            <person name="Bakenova O."/>
            <person name="Ogata M."/>
            <person name="Argunhan B."/>
            <person name="Aoki R."/>
            <person name="Kajiwara S."/>
            <person name="Itoh T."/>
            <person name="Iwasaki H."/>
        </authorList>
    </citation>
    <scope>NUCLEOTIDE SEQUENCE</scope>
    <source>
        <strain evidence="8">N6</strain>
    </source>
</reference>
<dbReference type="GO" id="GO:0005680">
    <property type="term" value="C:anaphase-promoting complex"/>
    <property type="evidence" value="ECO:0007669"/>
    <property type="project" value="InterPro"/>
</dbReference>
<dbReference type="Proteomes" id="UP000620104">
    <property type="component" value="Unassembled WGS sequence"/>
</dbReference>
<name>A0A8H3TUR2_9TREE</name>
<organism evidence="8 9">
    <name type="scientific">Naganishia liquefaciens</name>
    <dbReference type="NCBI Taxonomy" id="104408"/>
    <lineage>
        <taxon>Eukaryota</taxon>
        <taxon>Fungi</taxon>
        <taxon>Dikarya</taxon>
        <taxon>Basidiomycota</taxon>
        <taxon>Agaricomycotina</taxon>
        <taxon>Tremellomycetes</taxon>
        <taxon>Filobasidiales</taxon>
        <taxon>Filobasidiaceae</taxon>
        <taxon>Naganishia</taxon>
    </lineage>
</organism>
<keyword evidence="9" id="KW-1185">Reference proteome</keyword>
<dbReference type="SUPFAM" id="SSF49785">
    <property type="entry name" value="Galactose-binding domain-like"/>
    <property type="match status" value="1"/>
</dbReference>
<evidence type="ECO:0000256" key="3">
    <source>
        <dbReference type="ARBA" id="ARBA00022776"/>
    </source>
</evidence>
<dbReference type="AlphaFoldDB" id="A0A8H3TUR2"/>
<dbReference type="Pfam" id="PF03256">
    <property type="entry name" value="ANAPC10"/>
    <property type="match status" value="1"/>
</dbReference>
<feature type="domain" description="DOC" evidence="7">
    <location>
        <begin position="1"/>
        <end position="194"/>
    </location>
</feature>
<evidence type="ECO:0000256" key="6">
    <source>
        <dbReference type="SAM" id="MobiDB-lite"/>
    </source>
</evidence>
<keyword evidence="3" id="KW-0498">Mitosis</keyword>
<evidence type="ECO:0000256" key="4">
    <source>
        <dbReference type="ARBA" id="ARBA00022786"/>
    </source>
</evidence>
<dbReference type="GO" id="GO:0031145">
    <property type="term" value="P:anaphase-promoting complex-dependent catabolic process"/>
    <property type="evidence" value="ECO:0007669"/>
    <property type="project" value="InterPro"/>
</dbReference>
<dbReference type="Gene3D" id="2.60.120.260">
    <property type="entry name" value="Galactose-binding domain-like"/>
    <property type="match status" value="1"/>
</dbReference>
<dbReference type="GO" id="GO:0070979">
    <property type="term" value="P:protein K11-linked ubiquitination"/>
    <property type="evidence" value="ECO:0007669"/>
    <property type="project" value="TreeGrafter"/>
</dbReference>
<comment type="caution">
    <text evidence="8">The sequence shown here is derived from an EMBL/GenBank/DDBJ whole genome shotgun (WGS) entry which is preliminary data.</text>
</comment>
<proteinExistence type="inferred from homology"/>
<evidence type="ECO:0000256" key="1">
    <source>
        <dbReference type="ARBA" id="ARBA00006762"/>
    </source>
</evidence>
<feature type="region of interest" description="Disordered" evidence="6">
    <location>
        <begin position="244"/>
        <end position="340"/>
    </location>
</feature>
<dbReference type="SMART" id="SM01337">
    <property type="entry name" value="APC10"/>
    <property type="match status" value="1"/>
</dbReference>
<dbReference type="CDD" id="cd08366">
    <property type="entry name" value="APC10"/>
    <property type="match status" value="1"/>
</dbReference>
<accession>A0A8H3TUR2</accession>
<dbReference type="PANTHER" id="PTHR12936:SF0">
    <property type="entry name" value="ANAPHASE-PROMOTING COMPLEX SUBUNIT 10"/>
    <property type="match status" value="1"/>
</dbReference>
<keyword evidence="4" id="KW-0833">Ubl conjugation pathway</keyword>
<keyword evidence="5" id="KW-0131">Cell cycle</keyword>
<evidence type="ECO:0000256" key="5">
    <source>
        <dbReference type="ARBA" id="ARBA00023306"/>
    </source>
</evidence>
<sequence>MVFQAEPTDIGHLAKWAVSSHKYGFSVANLRDGRDDTFWQSEGPQPHWIDLAFPKRVMLSAIHIQCLHSQDDSYTPSKIAISAGTSTHELVEIRQYDLDKPDGWIPIPLRPITIDDPALAVPISTPENPTAGKIEVAGPPVPAFYLRVHIVQNHLNGKDTHVRGLRVFGLATASAVPLQQRVSLPVLISYSSANKMHDPRHPTSQTTAVTRKSSLVHGSSVVYSSVKGVAPPFSKLAAHVQKEAREDAAGVAREGSQADRGTPEHMVIHPPRKVPELASPSPPATEPQPPSPSSHPQHTSVNPDPLDDPAVQEAQRILEWGDDGLGEYTSLEMRMHRGIR</sequence>
<dbReference type="InterPro" id="IPR016901">
    <property type="entry name" value="APC10/Doc1"/>
</dbReference>
<evidence type="ECO:0000313" key="8">
    <source>
        <dbReference type="EMBL" id="GHJ87258.1"/>
    </source>
</evidence>
<dbReference type="InterPro" id="IPR008979">
    <property type="entry name" value="Galactose-bd-like_sf"/>
</dbReference>
<evidence type="ECO:0000259" key="7">
    <source>
        <dbReference type="PROSITE" id="PS51284"/>
    </source>
</evidence>
<evidence type="ECO:0000256" key="2">
    <source>
        <dbReference type="ARBA" id="ARBA00022618"/>
    </source>
</evidence>
<dbReference type="PANTHER" id="PTHR12936">
    <property type="entry name" value="ANAPHASE-PROMOTING COMPLEX 10"/>
    <property type="match status" value="1"/>
</dbReference>
<dbReference type="GO" id="GO:0051301">
    <property type="term" value="P:cell division"/>
    <property type="evidence" value="ECO:0007669"/>
    <property type="project" value="UniProtKB-KW"/>
</dbReference>
<gene>
    <name evidence="8" type="ORF">NliqN6_3660</name>
</gene>
<comment type="similarity">
    <text evidence="1">Belongs to the APC10 family.</text>
</comment>
<dbReference type="OrthoDB" id="24948at2759"/>
<dbReference type="InterPro" id="IPR004939">
    <property type="entry name" value="APC_su10/DOC_dom"/>
</dbReference>
<dbReference type="PROSITE" id="PS51284">
    <property type="entry name" value="DOC"/>
    <property type="match status" value="1"/>
</dbReference>
<evidence type="ECO:0000313" key="9">
    <source>
        <dbReference type="Proteomes" id="UP000620104"/>
    </source>
</evidence>
<protein>
    <recommendedName>
        <fullName evidence="7">DOC domain-containing protein</fullName>
    </recommendedName>
</protein>